<dbReference type="EMBL" id="CP003697">
    <property type="protein sequence ID" value="AGF72354.1"/>
    <property type="molecule type" value="Genomic_DNA"/>
</dbReference>
<feature type="signal peptide" evidence="2">
    <location>
        <begin position="1"/>
        <end position="28"/>
    </location>
</feature>
<protein>
    <recommendedName>
        <fullName evidence="5">Secreted protein</fullName>
    </recommendedName>
</protein>
<dbReference type="RefSeq" id="WP_015400773.1">
    <property type="nucleotide sequence ID" value="NC_020302.1"/>
</dbReference>
<keyword evidence="2" id="KW-0732">Signal</keyword>
<evidence type="ECO:0000313" key="4">
    <source>
        <dbReference type="Proteomes" id="UP000011723"/>
    </source>
</evidence>
<dbReference type="STRING" id="1121362.A605_06760"/>
<feature type="compositionally biased region" description="Low complexity" evidence="1">
    <location>
        <begin position="28"/>
        <end position="67"/>
    </location>
</feature>
<sequence length="203" mass="20723">MKRPAPAARSAVFLAGLLLTLPACSSGAEPGTETPAPVETATVTVSETVTPTTVSESSTAESPTTGEVSAFGRKIADLAQVDPAPYASRHIFPQQPGFQFTGPDGTYCEVYGQPEGVVEEVAAMCTHSGEGEINAVSVSGDQPATTHHVNRIFAPRDQTRILQPGTRLTAGAVACGVPEDGVAVTCALGAHGFTVSTQGVETG</sequence>
<name>M1MX64_9CORY</name>
<evidence type="ECO:0000256" key="1">
    <source>
        <dbReference type="SAM" id="MobiDB-lite"/>
    </source>
</evidence>
<dbReference type="KEGG" id="chn:A605_06760"/>
<dbReference type="HOGENOM" id="CLU_1364277_0_0_11"/>
<dbReference type="eggNOG" id="ENOG5031X23">
    <property type="taxonomic scope" value="Bacteria"/>
</dbReference>
<evidence type="ECO:0008006" key="5">
    <source>
        <dbReference type="Google" id="ProtNLM"/>
    </source>
</evidence>
<proteinExistence type="predicted"/>
<reference evidence="3 4" key="1">
    <citation type="journal article" date="2012" name="Stand. Genomic Sci.">
        <title>Genome sequence of the halotolerant bacterium Corynebacterium halotolerans type strain YIM 70093(T) (= DSM 44683(T)).</title>
        <authorList>
            <person name="Ruckert C."/>
            <person name="Albersmeier A."/>
            <person name="Al-Dilaimi A."/>
            <person name="Niehaus K."/>
            <person name="Szczepanowski R."/>
            <person name="Kalinowski J."/>
        </authorList>
    </citation>
    <scope>NUCLEOTIDE SEQUENCE [LARGE SCALE GENOMIC DNA]</scope>
    <source>
        <strain evidence="3">YIM 70093</strain>
    </source>
</reference>
<evidence type="ECO:0000256" key="2">
    <source>
        <dbReference type="SAM" id="SignalP"/>
    </source>
</evidence>
<feature type="region of interest" description="Disordered" evidence="1">
    <location>
        <begin position="27"/>
        <end position="67"/>
    </location>
</feature>
<dbReference type="Proteomes" id="UP000011723">
    <property type="component" value="Chromosome"/>
</dbReference>
<organism evidence="3 4">
    <name type="scientific">Corynebacterium halotolerans YIM 70093 = DSM 44683</name>
    <dbReference type="NCBI Taxonomy" id="1121362"/>
    <lineage>
        <taxon>Bacteria</taxon>
        <taxon>Bacillati</taxon>
        <taxon>Actinomycetota</taxon>
        <taxon>Actinomycetes</taxon>
        <taxon>Mycobacteriales</taxon>
        <taxon>Corynebacteriaceae</taxon>
        <taxon>Corynebacterium</taxon>
    </lineage>
</organism>
<dbReference type="AlphaFoldDB" id="M1MX64"/>
<gene>
    <name evidence="3" type="ORF">A605_06760</name>
</gene>
<feature type="chain" id="PRO_5004015939" description="Secreted protein" evidence="2">
    <location>
        <begin position="29"/>
        <end position="203"/>
    </location>
</feature>
<dbReference type="OrthoDB" id="4410836at2"/>
<keyword evidence="4" id="KW-1185">Reference proteome</keyword>
<evidence type="ECO:0000313" key="3">
    <source>
        <dbReference type="EMBL" id="AGF72354.1"/>
    </source>
</evidence>
<accession>M1MX64</accession>
<dbReference type="PATRIC" id="fig|1121362.3.peg.1365"/>